<dbReference type="OrthoDB" id="7246087at2"/>
<evidence type="ECO:0000256" key="5">
    <source>
        <dbReference type="ARBA" id="ARBA00022692"/>
    </source>
</evidence>
<reference evidence="9 10" key="1">
    <citation type="submission" date="2016-03" db="EMBL/GenBank/DDBJ databases">
        <title>Microsymbionts genomes from the relict species Vavilovia formosa (Stev.) Fed.</title>
        <authorList>
            <person name="Kopat V."/>
            <person name="Chirak E."/>
            <person name="Kimeklis A."/>
            <person name="Andronov E."/>
        </authorList>
    </citation>
    <scope>NUCLEOTIDE SEQUENCE [LARGE SCALE GENOMIC DNA]</scope>
    <source>
        <strain evidence="9 10">Vaf07</strain>
    </source>
</reference>
<dbReference type="InterPro" id="IPR003804">
    <property type="entry name" value="Lactate_perm"/>
</dbReference>
<comment type="similarity">
    <text evidence="2 8">Belongs to the lactate permease family.</text>
</comment>
<feature type="transmembrane region" description="Helical" evidence="8">
    <location>
        <begin position="378"/>
        <end position="397"/>
    </location>
</feature>
<accession>A0A163XXX5</accession>
<dbReference type="STRING" id="943830.A4A58_14430"/>
<feature type="transmembrane region" description="Helical" evidence="8">
    <location>
        <begin position="144"/>
        <end position="169"/>
    </location>
</feature>
<evidence type="ECO:0000256" key="1">
    <source>
        <dbReference type="ARBA" id="ARBA00004651"/>
    </source>
</evidence>
<feature type="transmembrane region" description="Helical" evidence="8">
    <location>
        <begin position="175"/>
        <end position="194"/>
    </location>
</feature>
<dbReference type="GO" id="GO:0015129">
    <property type="term" value="F:lactate transmembrane transporter activity"/>
    <property type="evidence" value="ECO:0007669"/>
    <property type="project" value="UniProtKB-UniRule"/>
</dbReference>
<keyword evidence="7 8" id="KW-0472">Membrane</keyword>
<feature type="transmembrane region" description="Helical" evidence="8">
    <location>
        <begin position="28"/>
        <end position="49"/>
    </location>
</feature>
<feature type="transmembrane region" description="Helical" evidence="8">
    <location>
        <begin position="346"/>
        <end position="366"/>
    </location>
</feature>
<dbReference type="Pfam" id="PF02652">
    <property type="entry name" value="Lactate_perm"/>
    <property type="match status" value="1"/>
</dbReference>
<dbReference type="EMBL" id="LVYV01000045">
    <property type="protein sequence ID" value="KZD21543.1"/>
    <property type="molecule type" value="Genomic_DNA"/>
</dbReference>
<feature type="transmembrane region" description="Helical" evidence="8">
    <location>
        <begin position="103"/>
        <end position="132"/>
    </location>
</feature>
<dbReference type="GO" id="GO:0005886">
    <property type="term" value="C:plasma membrane"/>
    <property type="evidence" value="ECO:0007669"/>
    <property type="project" value="UniProtKB-SubCell"/>
</dbReference>
<dbReference type="Proteomes" id="UP000076574">
    <property type="component" value="Unassembled WGS sequence"/>
</dbReference>
<sequence>MLYLIWALPALAVIGAIASGLASTLPASLIGLATALAVALATAPDLFGIADAGTALLRGAWIGWIVVPYILGGLLFWQMAIRPGDAAMPVETSLPDARARRRLLFTACYLIGPFAESATGFGIGIMGTMVLIRRLGLKPIELLAFSLISQTMIVWGAMGSGAVVGAAFARTDPTALALRTSLIYLVFNILWLPIYWRMAERAGIHADWRERASEALWLLGSLGLAIVATAFLGPEPAMLAAFGPAIVLRYLIDEKPDRAAIAAAARRMLPFTLLIGWLALTRLVPPLNQVLQTAWSMQPFAGAPVWAPLFHAGTWLVAAAVLTALLHGHQRAFPAEIAAAWKTGRLAVLTVVVFSMMAELLSRSGIAGGLARGMYDTFGVWSVTVTPMISAVFGALANSGNAANGLFMPSQLSLATEAGLDVAAVVALQHAAALSLNMVSPVRMSIVCNLAGTPGHERDAYRAMLPFVVVIVAVLLVISVLIATRLI</sequence>
<dbReference type="PANTHER" id="PTHR30003:SF0">
    <property type="entry name" value="GLYCOLATE PERMEASE GLCA-RELATED"/>
    <property type="match status" value="1"/>
</dbReference>
<keyword evidence="3 8" id="KW-0813">Transport</keyword>
<keyword evidence="10" id="KW-1185">Reference proteome</keyword>
<evidence type="ECO:0000256" key="4">
    <source>
        <dbReference type="ARBA" id="ARBA00022475"/>
    </source>
</evidence>
<dbReference type="RefSeq" id="WP_068736769.1">
    <property type="nucleotide sequence ID" value="NZ_LVYV01000045.1"/>
</dbReference>
<feature type="transmembrane region" description="Helical" evidence="8">
    <location>
        <begin position="460"/>
        <end position="483"/>
    </location>
</feature>
<comment type="function">
    <text evidence="8">Uptake of L-lactate across the membrane. Can also transport D-lactate and glycolate.</text>
</comment>
<feature type="transmembrane region" description="Helical" evidence="8">
    <location>
        <begin position="237"/>
        <end position="252"/>
    </location>
</feature>
<evidence type="ECO:0000256" key="3">
    <source>
        <dbReference type="ARBA" id="ARBA00022448"/>
    </source>
</evidence>
<organism evidence="9 10">
    <name type="scientific">Tardiphaga robiniae</name>
    <dbReference type="NCBI Taxonomy" id="943830"/>
    <lineage>
        <taxon>Bacteria</taxon>
        <taxon>Pseudomonadati</taxon>
        <taxon>Pseudomonadota</taxon>
        <taxon>Alphaproteobacteria</taxon>
        <taxon>Hyphomicrobiales</taxon>
        <taxon>Nitrobacteraceae</taxon>
        <taxon>Tardiphaga</taxon>
    </lineage>
</organism>
<feature type="transmembrane region" description="Helical" evidence="8">
    <location>
        <begin position="61"/>
        <end position="81"/>
    </location>
</feature>
<proteinExistence type="inferred from homology"/>
<keyword evidence="5 8" id="KW-0812">Transmembrane</keyword>
<evidence type="ECO:0000256" key="8">
    <source>
        <dbReference type="RuleBase" id="RU365092"/>
    </source>
</evidence>
<feature type="transmembrane region" description="Helical" evidence="8">
    <location>
        <begin position="264"/>
        <end position="285"/>
    </location>
</feature>
<evidence type="ECO:0000256" key="7">
    <source>
        <dbReference type="ARBA" id="ARBA00023136"/>
    </source>
</evidence>
<protein>
    <recommendedName>
        <fullName evidence="8">L-lactate permease</fullName>
    </recommendedName>
</protein>
<evidence type="ECO:0000256" key="2">
    <source>
        <dbReference type="ARBA" id="ARBA00010100"/>
    </source>
</evidence>
<feature type="transmembrane region" description="Helical" evidence="8">
    <location>
        <begin position="305"/>
        <end position="326"/>
    </location>
</feature>
<dbReference type="GO" id="GO:0015295">
    <property type="term" value="F:solute:proton symporter activity"/>
    <property type="evidence" value="ECO:0007669"/>
    <property type="project" value="TreeGrafter"/>
</dbReference>
<evidence type="ECO:0000256" key="6">
    <source>
        <dbReference type="ARBA" id="ARBA00022989"/>
    </source>
</evidence>
<keyword evidence="4" id="KW-1003">Cell membrane</keyword>
<keyword evidence="8" id="KW-0997">Cell inner membrane</keyword>
<gene>
    <name evidence="9" type="ORF">A4A58_14430</name>
</gene>
<dbReference type="AlphaFoldDB" id="A0A163XXX5"/>
<keyword evidence="6 8" id="KW-1133">Transmembrane helix</keyword>
<dbReference type="PANTHER" id="PTHR30003">
    <property type="entry name" value="L-LACTATE PERMEASE"/>
    <property type="match status" value="1"/>
</dbReference>
<evidence type="ECO:0000313" key="10">
    <source>
        <dbReference type="Proteomes" id="UP000076574"/>
    </source>
</evidence>
<comment type="caution">
    <text evidence="9">The sequence shown here is derived from an EMBL/GenBank/DDBJ whole genome shotgun (WGS) entry which is preliminary data.</text>
</comment>
<evidence type="ECO:0000313" key="9">
    <source>
        <dbReference type="EMBL" id="KZD21543.1"/>
    </source>
</evidence>
<comment type="subcellular location">
    <subcellularLocation>
        <location evidence="8">Cell inner membrane</location>
        <topology evidence="8">Multi-pass membrane protein</topology>
    </subcellularLocation>
    <subcellularLocation>
        <location evidence="1">Cell membrane</location>
        <topology evidence="1">Multi-pass membrane protein</topology>
    </subcellularLocation>
</comment>
<name>A0A163XXX5_9BRAD</name>
<feature type="transmembrane region" description="Helical" evidence="8">
    <location>
        <begin position="418"/>
        <end position="440"/>
    </location>
</feature>